<dbReference type="Proteomes" id="UP001054252">
    <property type="component" value="Unassembled WGS sequence"/>
</dbReference>
<dbReference type="EMBL" id="BPVZ01000088">
    <property type="protein sequence ID" value="GKV30647.1"/>
    <property type="molecule type" value="Genomic_DNA"/>
</dbReference>
<evidence type="ECO:0000313" key="1">
    <source>
        <dbReference type="EMBL" id="GKV30647.1"/>
    </source>
</evidence>
<reference evidence="1 2" key="1">
    <citation type="journal article" date="2021" name="Commun. Biol.">
        <title>The genome of Shorea leprosula (Dipterocarpaceae) highlights the ecological relevance of drought in aseasonal tropical rainforests.</title>
        <authorList>
            <person name="Ng K.K.S."/>
            <person name="Kobayashi M.J."/>
            <person name="Fawcett J.A."/>
            <person name="Hatakeyama M."/>
            <person name="Paape T."/>
            <person name="Ng C.H."/>
            <person name="Ang C.C."/>
            <person name="Tnah L.H."/>
            <person name="Lee C.T."/>
            <person name="Nishiyama T."/>
            <person name="Sese J."/>
            <person name="O'Brien M.J."/>
            <person name="Copetti D."/>
            <person name="Mohd Noor M.I."/>
            <person name="Ong R.C."/>
            <person name="Putra M."/>
            <person name="Sireger I.Z."/>
            <person name="Indrioko S."/>
            <person name="Kosugi Y."/>
            <person name="Izuno A."/>
            <person name="Isagi Y."/>
            <person name="Lee S.L."/>
            <person name="Shimizu K.K."/>
        </authorList>
    </citation>
    <scope>NUCLEOTIDE SEQUENCE [LARGE SCALE GENOMIC DNA]</scope>
    <source>
        <strain evidence="1">214</strain>
    </source>
</reference>
<proteinExistence type="predicted"/>
<gene>
    <name evidence="1" type="ORF">SLEP1_g39436</name>
</gene>
<organism evidence="1 2">
    <name type="scientific">Rubroshorea leprosula</name>
    <dbReference type="NCBI Taxonomy" id="152421"/>
    <lineage>
        <taxon>Eukaryota</taxon>
        <taxon>Viridiplantae</taxon>
        <taxon>Streptophyta</taxon>
        <taxon>Embryophyta</taxon>
        <taxon>Tracheophyta</taxon>
        <taxon>Spermatophyta</taxon>
        <taxon>Magnoliopsida</taxon>
        <taxon>eudicotyledons</taxon>
        <taxon>Gunneridae</taxon>
        <taxon>Pentapetalae</taxon>
        <taxon>rosids</taxon>
        <taxon>malvids</taxon>
        <taxon>Malvales</taxon>
        <taxon>Dipterocarpaceae</taxon>
        <taxon>Rubroshorea</taxon>
    </lineage>
</organism>
<keyword evidence="2" id="KW-1185">Reference proteome</keyword>
<name>A0AAV5L0L3_9ROSI</name>
<evidence type="ECO:0000313" key="2">
    <source>
        <dbReference type="Proteomes" id="UP001054252"/>
    </source>
</evidence>
<sequence length="33" mass="3844">MRVRRFINASTCRHIIDRIGSFLLYCYPASGII</sequence>
<comment type="caution">
    <text evidence="1">The sequence shown here is derived from an EMBL/GenBank/DDBJ whole genome shotgun (WGS) entry which is preliminary data.</text>
</comment>
<accession>A0AAV5L0L3</accession>
<protein>
    <submittedName>
        <fullName evidence="1">Uncharacterized protein</fullName>
    </submittedName>
</protein>
<dbReference type="AlphaFoldDB" id="A0AAV5L0L3"/>